<dbReference type="InterPro" id="IPR049945">
    <property type="entry name" value="AAA_22"/>
</dbReference>
<feature type="compositionally biased region" description="Basic residues" evidence="1">
    <location>
        <begin position="548"/>
        <end position="560"/>
    </location>
</feature>
<reference evidence="3 4" key="1">
    <citation type="submission" date="2024-01" db="EMBL/GenBank/DDBJ databases">
        <title>The diversity of rhizobia nodulating Mimosa spp. in eleven states of Brazil covering several biomes is determined by host plant, location, and edaphic factors.</title>
        <authorList>
            <person name="Rouws L."/>
            <person name="Barauna A."/>
            <person name="Beukes C."/>
            <person name="De Faria S.M."/>
            <person name="Gross E."/>
            <person name="Dos Reis Junior F.B."/>
            <person name="Simon M."/>
            <person name="Maluk M."/>
            <person name="Odee D.W."/>
            <person name="Kenicer G."/>
            <person name="Young J.P.W."/>
            <person name="Reis V.M."/>
            <person name="Zilli J."/>
            <person name="James E.K."/>
        </authorList>
    </citation>
    <scope>NUCLEOTIDE SEQUENCE [LARGE SCALE GENOMIC DNA]</scope>
    <source>
        <strain evidence="3 4">JHI1651</strain>
    </source>
</reference>
<name>A0ABV0E5D6_9BURK</name>
<dbReference type="GO" id="GO:0005524">
    <property type="term" value="F:ATP binding"/>
    <property type="evidence" value="ECO:0007669"/>
    <property type="project" value="UniProtKB-KW"/>
</dbReference>
<proteinExistence type="predicted"/>
<keyword evidence="3" id="KW-0547">Nucleotide-binding</keyword>
<organism evidence="3 4">
    <name type="scientific">Paraburkholderia caribensis</name>
    <dbReference type="NCBI Taxonomy" id="75105"/>
    <lineage>
        <taxon>Bacteria</taxon>
        <taxon>Pseudomonadati</taxon>
        <taxon>Pseudomonadota</taxon>
        <taxon>Betaproteobacteria</taxon>
        <taxon>Burkholderiales</taxon>
        <taxon>Burkholderiaceae</taxon>
        <taxon>Paraburkholderia</taxon>
    </lineage>
</organism>
<evidence type="ECO:0000313" key="4">
    <source>
        <dbReference type="Proteomes" id="UP001462961"/>
    </source>
</evidence>
<comment type="caution">
    <text evidence="3">The sequence shown here is derived from an EMBL/GenBank/DDBJ whole genome shotgun (WGS) entry which is preliminary data.</text>
</comment>
<dbReference type="Pfam" id="PF13401">
    <property type="entry name" value="AAA_22"/>
    <property type="match status" value="1"/>
</dbReference>
<keyword evidence="3" id="KW-0067">ATP-binding</keyword>
<dbReference type="EMBL" id="JAYLVJ010000043">
    <property type="protein sequence ID" value="MEO1757840.1"/>
    <property type="molecule type" value="Genomic_DNA"/>
</dbReference>
<dbReference type="InterPro" id="IPR027417">
    <property type="entry name" value="P-loop_NTPase"/>
</dbReference>
<sequence>MALTFLDGGHHMRQNHDDEEYKKVPVMSMADYLFMDVNPCVDAEYHDSSFEPEENAHNPMILAIPVYRPRDEVIKALKEGFTVPHLEAYRAWPLEMKVLAIEHVMQVLVIVPEVLELYDWMHIALRHRYRDAVPTASYAREVRKKYKLAQTGVATVIQRPAQSHSRCHSVFGLSGTGKTTLIMMVLSMFAMKIDHHEFEGAPLIFTQVTWLMVSCPPNGSVQTLMQGILYWFDLSFDEHNVEEMWSRANIGDYIKKVLRVLKRHMVGVLIIDEIHFALRAADKTWLLGFLSNLLNENACAYVLLGTHDAKRYLTGEMSGTREPKRHPTGKTVRNARRAISGGMTELSLYSYDREWRKFADQLMRIDFLPRAPANRDVIRKALYLVSAGLPAFAKLAWEITQYVGLLAGFEAVTHELVLQSVARTFSPVAGLIEALRTKDYARLVDFEDVAFEEVEKVRATLGKRSGHRGRENPPVTGKPDARFPFCVAILVELGKTKVEAESVVRDSLQVHPEWTSEDVIRAALTNDRRSHRSAHENGAKNDPVATKKTPRPAKVPRRRK</sequence>
<feature type="region of interest" description="Disordered" evidence="1">
    <location>
        <begin position="525"/>
        <end position="560"/>
    </location>
</feature>
<dbReference type="Proteomes" id="UP001462961">
    <property type="component" value="Unassembled WGS sequence"/>
</dbReference>
<dbReference type="RefSeq" id="WP_107202904.1">
    <property type="nucleotide sequence ID" value="NZ_CP015959.1"/>
</dbReference>
<evidence type="ECO:0000259" key="2">
    <source>
        <dbReference type="Pfam" id="PF13401"/>
    </source>
</evidence>
<dbReference type="SUPFAM" id="SSF52540">
    <property type="entry name" value="P-loop containing nucleoside triphosphate hydrolases"/>
    <property type="match status" value="1"/>
</dbReference>
<keyword evidence="4" id="KW-1185">Reference proteome</keyword>
<gene>
    <name evidence="3" type="ORF">VOI32_28345</name>
</gene>
<accession>A0ABV0E5D6</accession>
<evidence type="ECO:0000313" key="3">
    <source>
        <dbReference type="EMBL" id="MEO1757840.1"/>
    </source>
</evidence>
<evidence type="ECO:0000256" key="1">
    <source>
        <dbReference type="SAM" id="MobiDB-lite"/>
    </source>
</evidence>
<protein>
    <submittedName>
        <fullName evidence="3">ATP-binding protein</fullName>
    </submittedName>
</protein>
<feature type="domain" description="ORC1/DEAH AAA+ ATPase" evidence="2">
    <location>
        <begin position="163"/>
        <end position="313"/>
    </location>
</feature>
<dbReference type="Gene3D" id="3.40.50.300">
    <property type="entry name" value="P-loop containing nucleotide triphosphate hydrolases"/>
    <property type="match status" value="1"/>
</dbReference>